<proteinExistence type="predicted"/>
<evidence type="ECO:0000313" key="3">
    <source>
        <dbReference type="Proteomes" id="UP001342826"/>
    </source>
</evidence>
<evidence type="ECO:0000259" key="1">
    <source>
        <dbReference type="Pfam" id="PF09648"/>
    </source>
</evidence>
<dbReference type="InterPro" id="IPR042274">
    <property type="entry name" value="YycH/YycI_2"/>
</dbReference>
<dbReference type="Pfam" id="PF09648">
    <property type="entry name" value="YycI"/>
    <property type="match status" value="1"/>
</dbReference>
<feature type="domain" description="Regulatory protein YycH-like" evidence="1">
    <location>
        <begin position="39"/>
        <end position="260"/>
    </location>
</feature>
<dbReference type="EMBL" id="JARTFS010000016">
    <property type="protein sequence ID" value="MED4403313.1"/>
    <property type="molecule type" value="Genomic_DNA"/>
</dbReference>
<organism evidence="2 3">
    <name type="scientific">Metabacillus fastidiosus</name>
    <dbReference type="NCBI Taxonomy" id="1458"/>
    <lineage>
        <taxon>Bacteria</taxon>
        <taxon>Bacillati</taxon>
        <taxon>Bacillota</taxon>
        <taxon>Bacilli</taxon>
        <taxon>Bacillales</taxon>
        <taxon>Bacillaceae</taxon>
        <taxon>Metabacillus</taxon>
    </lineage>
</organism>
<comment type="caution">
    <text evidence="2">The sequence shown here is derived from an EMBL/GenBank/DDBJ whole genome shotgun (WGS) entry which is preliminary data.</text>
</comment>
<reference evidence="2 3" key="1">
    <citation type="submission" date="2023-03" db="EMBL/GenBank/DDBJ databases">
        <title>Bacillus Genome Sequencing.</title>
        <authorList>
            <person name="Dunlap C."/>
        </authorList>
    </citation>
    <scope>NUCLEOTIDE SEQUENCE [LARGE SCALE GENOMIC DNA]</scope>
    <source>
        <strain evidence="2 3">NRS-1717</strain>
    </source>
</reference>
<evidence type="ECO:0000313" key="2">
    <source>
        <dbReference type="EMBL" id="MED4403313.1"/>
    </source>
</evidence>
<dbReference type="Proteomes" id="UP001342826">
    <property type="component" value="Unassembled WGS sequence"/>
</dbReference>
<dbReference type="GeneID" id="301140179"/>
<accession>A0ABU6P1S3</accession>
<protein>
    <submittedName>
        <fullName evidence="2">Two-component system regulatory protein YycI</fullName>
    </submittedName>
</protein>
<dbReference type="InterPro" id="IPR018604">
    <property type="entry name" value="YycI-like"/>
</dbReference>
<sequence length="269" mass="31081">MDWSKTKTIFIIAFLVLNAFLAFQFFAKKNGSQYGIIPQASLEGRLAAEGIIYSELPTVGEKGAIINAKTKEFTQEEIKKLKGQKFISLGEGSEEGKFPKIRMELTKPVSAPTMNLQTKVNQFLREYVHNGEQYRYWRTDEELNIIICVQQYNGKMIFQSLDNDIGMVILYLNNKDEIYAYEQKMLVDFEEKEREQLLKPLEAIELVYNKSYLKPNSKVKIEYGYYTKYPLVDVQTLQPTWHLIVESDEGEVEDLYVHAIEGVVLQSGN</sequence>
<dbReference type="Gene3D" id="3.30.310.160">
    <property type="entry name" value="YycH protein, domain 2"/>
    <property type="match status" value="1"/>
</dbReference>
<dbReference type="RefSeq" id="WP_066226632.1">
    <property type="nucleotide sequence ID" value="NZ_JARTFQ010000001.1"/>
</dbReference>
<keyword evidence="3" id="KW-1185">Reference proteome</keyword>
<name>A0ABU6P1S3_9BACI</name>
<gene>
    <name evidence="2" type="primary">yycI</name>
    <name evidence="2" type="ORF">P9271_18570</name>
</gene>